<comment type="similarity">
    <text evidence="1">Belongs to the CdaR family.</text>
</comment>
<accession>A0A1H0FWG4</accession>
<feature type="domain" description="PucR C-terminal helix-turn-helix" evidence="4">
    <location>
        <begin position="479"/>
        <end position="535"/>
    </location>
</feature>
<sequence length="584" mass="62261">MTALLPAAPPHVAPTGPGLTVATALDMAALRSGDPVVVAGRAGLGRLVHWVHTTELADVGPLLRGGDLVLSTGIALPESCTDLELFVRGLEASDAAGLVIELGRRWTIVPPALVDMCDELALPLVALRREVRFAAVAQAVGERLVHGQLTELRAVQRVHDAFTDLSLAEAGPDQVLDAVLQLVGCTVVLEDAHHRLLDYRLGPGDTATHLADWHSRSRACPLEARTTWDPAAGWLLTRVGRADRAWGRLVLHSPQQPAACAVAALERAAAALTVHSLHDRRRDSMVRRTHAELLAGLSVDPTAPDLVRRCELIGVPLTRRTLVGVTARPVARAGGDPLRADDVATVLAALVHAAAEERVPALVAVLDGQVRALLSIDPGADADPVVDALAARVLRRHDVVVGAGQVTSSAGGVARTLGESQHVVDSLGPAPTGSGVHRMQDVHLRGLLSMLAEDDRLLHFVSRELDPLREHDARWGTCLLDAVRALVRYPGSKSEAAASLHVSRPAFYDRLAKVERVLGVHLDDPDIRVSLHTAVVADEVLGRQASSKNRMQTLPSSPRAMPTNTDRVSQAWTAASVWNRGEVR</sequence>
<dbReference type="InterPro" id="IPR041522">
    <property type="entry name" value="CdaR_GGDEF"/>
</dbReference>
<feature type="domain" description="Purine catabolism PurC-like" evidence="3">
    <location>
        <begin position="25"/>
        <end position="143"/>
    </location>
</feature>
<keyword evidence="7" id="KW-1185">Reference proteome</keyword>
<reference evidence="7" key="1">
    <citation type="submission" date="2016-10" db="EMBL/GenBank/DDBJ databases">
        <authorList>
            <person name="Varghese N."/>
            <person name="Submissions S."/>
        </authorList>
    </citation>
    <scope>NUCLEOTIDE SEQUENCE [LARGE SCALE GENOMIC DNA]</scope>
    <source>
        <strain evidence="7">DSM 45843</strain>
    </source>
</reference>
<dbReference type="Pfam" id="PF17853">
    <property type="entry name" value="GGDEF_2"/>
    <property type="match status" value="1"/>
</dbReference>
<dbReference type="InterPro" id="IPR051448">
    <property type="entry name" value="CdaR-like_regulators"/>
</dbReference>
<proteinExistence type="inferred from homology"/>
<evidence type="ECO:0000256" key="1">
    <source>
        <dbReference type="ARBA" id="ARBA00006754"/>
    </source>
</evidence>
<dbReference type="Gene3D" id="1.10.10.2840">
    <property type="entry name" value="PucR C-terminal helix-turn-helix domain"/>
    <property type="match status" value="1"/>
</dbReference>
<evidence type="ECO:0000313" key="7">
    <source>
        <dbReference type="Proteomes" id="UP000199088"/>
    </source>
</evidence>
<dbReference type="Proteomes" id="UP000199088">
    <property type="component" value="Unassembled WGS sequence"/>
</dbReference>
<dbReference type="Pfam" id="PF13556">
    <property type="entry name" value="HTH_30"/>
    <property type="match status" value="1"/>
</dbReference>
<dbReference type="PANTHER" id="PTHR33744:SF1">
    <property type="entry name" value="DNA-BINDING TRANSCRIPTIONAL ACTIVATOR ADER"/>
    <property type="match status" value="1"/>
</dbReference>
<feature type="domain" description="CdaR GGDEF-like" evidence="5">
    <location>
        <begin position="303"/>
        <end position="424"/>
    </location>
</feature>
<evidence type="ECO:0000256" key="2">
    <source>
        <dbReference type="SAM" id="MobiDB-lite"/>
    </source>
</evidence>
<evidence type="ECO:0000313" key="6">
    <source>
        <dbReference type="EMBL" id="SDN98965.1"/>
    </source>
</evidence>
<dbReference type="EMBL" id="FNIR01000003">
    <property type="protein sequence ID" value="SDN98965.1"/>
    <property type="molecule type" value="Genomic_DNA"/>
</dbReference>
<dbReference type="Pfam" id="PF07905">
    <property type="entry name" value="PucR"/>
    <property type="match status" value="1"/>
</dbReference>
<evidence type="ECO:0000259" key="4">
    <source>
        <dbReference type="Pfam" id="PF13556"/>
    </source>
</evidence>
<evidence type="ECO:0000259" key="3">
    <source>
        <dbReference type="Pfam" id="PF07905"/>
    </source>
</evidence>
<name>A0A1H0FWG4_9ACTN</name>
<gene>
    <name evidence="6" type="ORF">SAMN05660199_01052</name>
</gene>
<dbReference type="InterPro" id="IPR025736">
    <property type="entry name" value="PucR_C-HTH_dom"/>
</dbReference>
<protein>
    <submittedName>
        <fullName evidence="6">Purine catabolism regulatory protein</fullName>
    </submittedName>
</protein>
<dbReference type="InterPro" id="IPR042070">
    <property type="entry name" value="PucR_C-HTH_sf"/>
</dbReference>
<feature type="region of interest" description="Disordered" evidence="2">
    <location>
        <begin position="546"/>
        <end position="566"/>
    </location>
</feature>
<dbReference type="PANTHER" id="PTHR33744">
    <property type="entry name" value="CARBOHYDRATE DIACID REGULATOR"/>
    <property type="match status" value="1"/>
</dbReference>
<evidence type="ECO:0000259" key="5">
    <source>
        <dbReference type="Pfam" id="PF17853"/>
    </source>
</evidence>
<organism evidence="6 7">
    <name type="scientific">Klenkia soli</name>
    <dbReference type="NCBI Taxonomy" id="1052260"/>
    <lineage>
        <taxon>Bacteria</taxon>
        <taxon>Bacillati</taxon>
        <taxon>Actinomycetota</taxon>
        <taxon>Actinomycetes</taxon>
        <taxon>Geodermatophilales</taxon>
        <taxon>Geodermatophilaceae</taxon>
        <taxon>Klenkia</taxon>
    </lineage>
</organism>
<dbReference type="STRING" id="1052260.SAMN05660199_01052"/>
<dbReference type="AlphaFoldDB" id="A0A1H0FWG4"/>
<dbReference type="InterPro" id="IPR012914">
    <property type="entry name" value="PucR_dom"/>
</dbReference>